<comment type="pathway">
    <text evidence="11">Phospholipid metabolism; phosphatidylethanolamine biosynthesis.</text>
</comment>
<keyword evidence="9" id="KW-1208">Phospholipid metabolism</keyword>
<dbReference type="EC" id="4.1.1.65" evidence="3"/>
<gene>
    <name evidence="12" type="ORF">CCHLO57077_00013005</name>
</gene>
<evidence type="ECO:0000256" key="9">
    <source>
        <dbReference type="ARBA" id="ARBA00023264"/>
    </source>
</evidence>
<comment type="cofactor">
    <cofactor evidence="1">
        <name>pyruvate</name>
        <dbReference type="ChEBI" id="CHEBI:15361"/>
    </cofactor>
</comment>
<keyword evidence="4" id="KW-0444">Lipid biosynthesis</keyword>
<keyword evidence="8" id="KW-0456">Lyase</keyword>
<reference evidence="12" key="1">
    <citation type="submission" date="2023-01" db="EMBL/GenBank/DDBJ databases">
        <authorList>
            <person name="Piombo E."/>
        </authorList>
    </citation>
    <scope>NUCLEOTIDE SEQUENCE</scope>
</reference>
<dbReference type="GO" id="GO:0004609">
    <property type="term" value="F:phosphatidylserine decarboxylase activity"/>
    <property type="evidence" value="ECO:0007669"/>
    <property type="project" value="UniProtKB-EC"/>
</dbReference>
<comment type="pathway">
    <text evidence="2">Lipid metabolism.</text>
</comment>
<dbReference type="Proteomes" id="UP001160390">
    <property type="component" value="Unassembled WGS sequence"/>
</dbReference>
<dbReference type="PANTHER" id="PTHR10067">
    <property type="entry name" value="PHOSPHATIDYLSERINE DECARBOXYLASE"/>
    <property type="match status" value="1"/>
</dbReference>
<accession>A0AA35PTT5</accession>
<dbReference type="GO" id="GO:0046474">
    <property type="term" value="P:glycerophospholipid biosynthetic process"/>
    <property type="evidence" value="ECO:0007669"/>
    <property type="project" value="UniProtKB-ARBA"/>
</dbReference>
<evidence type="ECO:0000256" key="2">
    <source>
        <dbReference type="ARBA" id="ARBA00005189"/>
    </source>
</evidence>
<evidence type="ECO:0000313" key="13">
    <source>
        <dbReference type="Proteomes" id="UP001160390"/>
    </source>
</evidence>
<keyword evidence="6" id="KW-0443">Lipid metabolism</keyword>
<evidence type="ECO:0000256" key="5">
    <source>
        <dbReference type="ARBA" id="ARBA00022793"/>
    </source>
</evidence>
<evidence type="ECO:0000256" key="6">
    <source>
        <dbReference type="ARBA" id="ARBA00023098"/>
    </source>
</evidence>
<dbReference type="EMBL" id="CABFNP030000582">
    <property type="protein sequence ID" value="CAI6047178.1"/>
    <property type="molecule type" value="Genomic_DNA"/>
</dbReference>
<evidence type="ECO:0000256" key="4">
    <source>
        <dbReference type="ARBA" id="ARBA00022516"/>
    </source>
</evidence>
<organism evidence="12 13">
    <name type="scientific">Clonostachys chloroleuca</name>
    <dbReference type="NCBI Taxonomy" id="1926264"/>
    <lineage>
        <taxon>Eukaryota</taxon>
        <taxon>Fungi</taxon>
        <taxon>Dikarya</taxon>
        <taxon>Ascomycota</taxon>
        <taxon>Pezizomycotina</taxon>
        <taxon>Sordariomycetes</taxon>
        <taxon>Hypocreomycetidae</taxon>
        <taxon>Hypocreales</taxon>
        <taxon>Bionectriaceae</taxon>
        <taxon>Clonostachys</taxon>
    </lineage>
</organism>
<name>A0AA35PTT5_9HYPO</name>
<keyword evidence="7" id="KW-0594">Phospholipid biosynthesis</keyword>
<keyword evidence="5" id="KW-0210">Decarboxylase</keyword>
<evidence type="ECO:0000256" key="1">
    <source>
        <dbReference type="ARBA" id="ARBA00001928"/>
    </source>
</evidence>
<protein>
    <recommendedName>
        <fullName evidence="3">phosphatidylserine decarboxylase</fullName>
        <ecNumber evidence="3">4.1.1.65</ecNumber>
    </recommendedName>
</protein>
<evidence type="ECO:0000256" key="7">
    <source>
        <dbReference type="ARBA" id="ARBA00023209"/>
    </source>
</evidence>
<keyword evidence="10" id="KW-0670">Pyruvate</keyword>
<sequence>MDAYGLDMALTSSASTELSLGMVVNGQIEYEMQPLLKKLKLLLLFNPLTEWIDTTYAIRLYIHNKTVNKGKQEGTPASKKEIRQFVEIYNINMNEFEPSDIDEYKTFEDFFTRAHRPGSRPIHQPEDASIAVVVADSRVVTYESVAETKSLWIKGNGFNITNLVMDTQIGSRFDGGAVASFRLSPQDYHRYHSPVSGKVKLFRSIPGDYYQVDAVALQSNVDILTRNRREFVVIETEVFGDVLFVAIGATNVGSVQIHGRFQERGEEVKKGEELGYFQYGGSSIIVAFQKARVKFDQDLVDLSKQRIQVAVEVGMSLGHASSV</sequence>
<evidence type="ECO:0000313" key="12">
    <source>
        <dbReference type="EMBL" id="CAI6047178.1"/>
    </source>
</evidence>
<dbReference type="InterPro" id="IPR003817">
    <property type="entry name" value="PS_Dcarbxylase"/>
</dbReference>
<evidence type="ECO:0000256" key="10">
    <source>
        <dbReference type="ARBA" id="ARBA00023317"/>
    </source>
</evidence>
<dbReference type="Pfam" id="PF02666">
    <property type="entry name" value="PS_Dcarbxylase"/>
    <property type="match status" value="1"/>
</dbReference>
<keyword evidence="13" id="KW-1185">Reference proteome</keyword>
<dbReference type="AlphaFoldDB" id="A0AA35PTT5"/>
<dbReference type="PANTHER" id="PTHR10067:SF11">
    <property type="entry name" value="PHOSPHATIDYLSERINE DECARBOXYLASE"/>
    <property type="match status" value="1"/>
</dbReference>
<comment type="caution">
    <text evidence="12">The sequence shown here is derived from an EMBL/GenBank/DDBJ whole genome shotgun (WGS) entry which is preliminary data.</text>
</comment>
<proteinExistence type="predicted"/>
<dbReference type="InterPro" id="IPR033177">
    <property type="entry name" value="PSD-B"/>
</dbReference>
<evidence type="ECO:0000256" key="3">
    <source>
        <dbReference type="ARBA" id="ARBA00012243"/>
    </source>
</evidence>
<evidence type="ECO:0000256" key="11">
    <source>
        <dbReference type="ARBA" id="ARBA00024326"/>
    </source>
</evidence>
<evidence type="ECO:0000256" key="8">
    <source>
        <dbReference type="ARBA" id="ARBA00023239"/>
    </source>
</evidence>
<dbReference type="NCBIfam" id="TIGR00163">
    <property type="entry name" value="PS_decarb"/>
    <property type="match status" value="1"/>
</dbReference>